<dbReference type="InterPro" id="IPR027417">
    <property type="entry name" value="P-loop_NTPase"/>
</dbReference>
<evidence type="ECO:0000256" key="1">
    <source>
        <dbReference type="SAM" id="MobiDB-lite"/>
    </source>
</evidence>
<dbReference type="InterPro" id="IPR049945">
    <property type="entry name" value="AAA_22"/>
</dbReference>
<dbReference type="AlphaFoldDB" id="A0A5Q6RRN5"/>
<evidence type="ECO:0000259" key="2">
    <source>
        <dbReference type="PROSITE" id="PS50043"/>
    </source>
</evidence>
<dbReference type="SUPFAM" id="SSF46894">
    <property type="entry name" value="C-terminal effector domain of the bipartite response regulators"/>
    <property type="match status" value="1"/>
</dbReference>
<accession>A0A5Q6RRN5</accession>
<dbReference type="InterPro" id="IPR016032">
    <property type="entry name" value="Sig_transdc_resp-reg_C-effctor"/>
</dbReference>
<dbReference type="PANTHER" id="PTHR47691:SF3">
    <property type="entry name" value="HTH-TYPE TRANSCRIPTIONAL REGULATOR RV0890C-RELATED"/>
    <property type="match status" value="1"/>
</dbReference>
<dbReference type="Proteomes" id="UP000307768">
    <property type="component" value="Unassembled WGS sequence"/>
</dbReference>
<evidence type="ECO:0000313" key="4">
    <source>
        <dbReference type="Proteomes" id="UP000307768"/>
    </source>
</evidence>
<proteinExistence type="predicted"/>
<feature type="domain" description="HTH luxR-type" evidence="2">
    <location>
        <begin position="738"/>
        <end position="803"/>
    </location>
</feature>
<sequence length="808" mass="85668">MPDRRRWLDSGVKAHRARNPQAATSFGRDDDVDAVVALVRAGTRLVTLTGRAGVGKTHLAYRVADTLAEDPGGTVAVVHLAEVVAPERVLLEIAVALDVVGLPRTDLTEAIVARIGDTGGLLVLDNLEHVLPATADIARLLDHVPALSVLATSQTSTRLDAEKVLVVRPLPADACVDLYAARAAAIDSRFTLDDPESVATLCDALEGLPLAIELAAARSAALPAAELLRLFQDRPLDVLASRRVDVAERHRGLHSAIAWTYDRLTSSQQRLLRRISVAPTTVTIEDVEALADSDGETAIDELSALVDYHLADLVRGTAPARYALPSSIRAFALAELRAHDEHDEAVAAYVAWLGRWARDKVVEATTLDEAATLKEIGAATETLVQGARTALALGAVADAVDITLAAALRWAHAGYHHSHQRLLGDVLREAADLRTGARSRLTALHALMLFHAGDPTVAPRIKALLDEAEDSGRAVTDDNAVLEAHSSRALTSPLTGDFPGVMRAVSEGLPLAMRTGNDHWIARFELLAAAGNRLAGDDEQAIALATSAYARAKRTGYGAALVAGGAILRPMALSHPELGVGLRSTAEDLVLAREIELPWYELALPPIIALEALDAGELDSARESLIEALTLVRGSGTPTLVGYALVAASEVAAAAGEPELALMLDAAVEPFRSVVIANSSRERAERHASTMERCRAELGPEAGAATAAGSHLMLENAVQIALSALAAPGRERKAPQHRLHSADPLTERQMEVLLLLATGLSNKEISARLFIAEKTTMHHCAAIYQALGVRGRTEAVVWAAQHGMISPT</sequence>
<reference evidence="3 4" key="1">
    <citation type="submission" date="2019-09" db="EMBL/GenBank/DDBJ databases">
        <title>Mumia zhuanghuii sp. nov. isolated from the intestinal contents of plateau pika (Ochotona curzoniae) in the Qinghai-Tibet plateau of China.</title>
        <authorList>
            <person name="Tian Z."/>
        </authorList>
    </citation>
    <scope>NUCLEOTIDE SEQUENCE [LARGE SCALE GENOMIC DNA]</scope>
    <source>
        <strain evidence="4">350</strain>
    </source>
</reference>
<dbReference type="SMART" id="SM00421">
    <property type="entry name" value="HTH_LUXR"/>
    <property type="match status" value="1"/>
</dbReference>
<name>A0A5Q6RRN5_9ACTN</name>
<dbReference type="PANTHER" id="PTHR47691">
    <property type="entry name" value="REGULATOR-RELATED"/>
    <property type="match status" value="1"/>
</dbReference>
<gene>
    <name evidence="3" type="ORF">FE697_017035</name>
</gene>
<dbReference type="GO" id="GO:0006355">
    <property type="term" value="P:regulation of DNA-templated transcription"/>
    <property type="evidence" value="ECO:0007669"/>
    <property type="project" value="InterPro"/>
</dbReference>
<dbReference type="Pfam" id="PF00196">
    <property type="entry name" value="GerE"/>
    <property type="match status" value="1"/>
</dbReference>
<dbReference type="InterPro" id="IPR058852">
    <property type="entry name" value="HTH_77"/>
</dbReference>
<dbReference type="Gene3D" id="1.10.10.10">
    <property type="entry name" value="Winged helix-like DNA-binding domain superfamily/Winged helix DNA-binding domain"/>
    <property type="match status" value="1"/>
</dbReference>
<dbReference type="InterPro" id="IPR000792">
    <property type="entry name" value="Tscrpt_reg_LuxR_C"/>
</dbReference>
<dbReference type="InterPro" id="IPR036388">
    <property type="entry name" value="WH-like_DNA-bd_sf"/>
</dbReference>
<dbReference type="GO" id="GO:0016887">
    <property type="term" value="F:ATP hydrolysis activity"/>
    <property type="evidence" value="ECO:0007669"/>
    <property type="project" value="InterPro"/>
</dbReference>
<dbReference type="GO" id="GO:0003677">
    <property type="term" value="F:DNA binding"/>
    <property type="evidence" value="ECO:0007669"/>
    <property type="project" value="InterPro"/>
</dbReference>
<dbReference type="EMBL" id="VDFQ02000005">
    <property type="protein sequence ID" value="KAA1420650.1"/>
    <property type="molecule type" value="Genomic_DNA"/>
</dbReference>
<dbReference type="Pfam" id="PF13401">
    <property type="entry name" value="AAA_22"/>
    <property type="match status" value="1"/>
</dbReference>
<protein>
    <recommendedName>
        <fullName evidence="2">HTH luxR-type domain-containing protein</fullName>
    </recommendedName>
</protein>
<comment type="caution">
    <text evidence="3">The sequence shown here is derived from an EMBL/GenBank/DDBJ whole genome shotgun (WGS) entry which is preliminary data.</text>
</comment>
<dbReference type="CDD" id="cd06170">
    <property type="entry name" value="LuxR_C_like"/>
    <property type="match status" value="1"/>
</dbReference>
<dbReference type="OrthoDB" id="9816529at2"/>
<dbReference type="Gene3D" id="3.40.50.300">
    <property type="entry name" value="P-loop containing nucleotide triphosphate hydrolases"/>
    <property type="match status" value="1"/>
</dbReference>
<organism evidence="3 4">
    <name type="scientific">Mumia zhuanghuii</name>
    <dbReference type="NCBI Taxonomy" id="2585211"/>
    <lineage>
        <taxon>Bacteria</taxon>
        <taxon>Bacillati</taxon>
        <taxon>Actinomycetota</taxon>
        <taxon>Actinomycetes</taxon>
        <taxon>Propionibacteriales</taxon>
        <taxon>Nocardioidaceae</taxon>
        <taxon>Mumia</taxon>
    </lineage>
</organism>
<feature type="region of interest" description="Disordered" evidence="1">
    <location>
        <begin position="1"/>
        <end position="24"/>
    </location>
</feature>
<dbReference type="Pfam" id="PF25872">
    <property type="entry name" value="HTH_77"/>
    <property type="match status" value="1"/>
</dbReference>
<dbReference type="PROSITE" id="PS50043">
    <property type="entry name" value="HTH_LUXR_2"/>
    <property type="match status" value="1"/>
</dbReference>
<dbReference type="SUPFAM" id="SSF52540">
    <property type="entry name" value="P-loop containing nucleoside triphosphate hydrolases"/>
    <property type="match status" value="1"/>
</dbReference>
<dbReference type="PRINTS" id="PR00038">
    <property type="entry name" value="HTHLUXR"/>
</dbReference>
<evidence type="ECO:0000313" key="3">
    <source>
        <dbReference type="EMBL" id="KAA1420650.1"/>
    </source>
</evidence>